<reference evidence="8" key="1">
    <citation type="journal article" date="2013" name="Environ. Microbiol.">
        <title>Microbiota from the distal guts of lean and obese adolescents exhibit partial functional redundancy besides clear differences in community structure.</title>
        <authorList>
            <person name="Ferrer M."/>
            <person name="Ruiz A."/>
            <person name="Lanza F."/>
            <person name="Haange S.B."/>
            <person name="Oberbach A."/>
            <person name="Till H."/>
            <person name="Bargiela R."/>
            <person name="Campoy C."/>
            <person name="Segura M.T."/>
            <person name="Richter M."/>
            <person name="von Bergen M."/>
            <person name="Seifert J."/>
            <person name="Suarez A."/>
        </authorList>
    </citation>
    <scope>NUCLEOTIDE SEQUENCE</scope>
</reference>
<accession>K1T3V3</accession>
<feature type="transmembrane region" description="Helical" evidence="6">
    <location>
        <begin position="144"/>
        <end position="167"/>
    </location>
</feature>
<feature type="non-terminal residue" evidence="8">
    <location>
        <position position="218"/>
    </location>
</feature>
<feature type="transmembrane region" description="Helical" evidence="6">
    <location>
        <begin position="104"/>
        <end position="124"/>
    </location>
</feature>
<protein>
    <submittedName>
        <fullName evidence="8">Transmembrane protein Vexp3</fullName>
    </submittedName>
</protein>
<proteinExistence type="predicted"/>
<dbReference type="GO" id="GO:0044874">
    <property type="term" value="P:lipoprotein localization to outer membrane"/>
    <property type="evidence" value="ECO:0007669"/>
    <property type="project" value="TreeGrafter"/>
</dbReference>
<sequence>VEVEIKGLFDGHNSGGVSAAQELYENTLITDVHTAAKVYGNTEDTAVYQDATFFVKGDKNLDSVIKDLGKLDINWREYNLIKSSSNYPALQQSISGIYSISNKLFVGSLIFAGVVVSLLLFLWMNARKKEIAVLLSLGISKLEIFGQFLIEMVFISIPAFVGSYFLAQYTADKLGNNILNKVTGDIAKQIARQSASSQLGGGAEAEGFNKTLSSLDIN</sequence>
<keyword evidence="4 6" id="KW-1133">Transmembrane helix</keyword>
<evidence type="ECO:0000256" key="6">
    <source>
        <dbReference type="SAM" id="Phobius"/>
    </source>
</evidence>
<feature type="non-terminal residue" evidence="8">
    <location>
        <position position="1"/>
    </location>
</feature>
<evidence type="ECO:0000256" key="2">
    <source>
        <dbReference type="ARBA" id="ARBA00022475"/>
    </source>
</evidence>
<dbReference type="EMBL" id="AJWZ01008439">
    <property type="protein sequence ID" value="EKC54106.1"/>
    <property type="molecule type" value="Genomic_DNA"/>
</dbReference>
<evidence type="ECO:0000313" key="8">
    <source>
        <dbReference type="EMBL" id="EKC54106.1"/>
    </source>
</evidence>
<comment type="caution">
    <text evidence="8">The sequence shown here is derived from an EMBL/GenBank/DDBJ whole genome shotgun (WGS) entry which is preliminary data.</text>
</comment>
<evidence type="ECO:0000259" key="7">
    <source>
        <dbReference type="Pfam" id="PF02687"/>
    </source>
</evidence>
<name>K1T3V3_9ZZZZ</name>
<evidence type="ECO:0000256" key="5">
    <source>
        <dbReference type="ARBA" id="ARBA00023136"/>
    </source>
</evidence>
<keyword evidence="2" id="KW-1003">Cell membrane</keyword>
<keyword evidence="5 6" id="KW-0472">Membrane</keyword>
<dbReference type="InterPro" id="IPR003838">
    <property type="entry name" value="ABC3_permease_C"/>
</dbReference>
<dbReference type="InterPro" id="IPR051447">
    <property type="entry name" value="Lipoprotein-release_system"/>
</dbReference>
<keyword evidence="3 6" id="KW-0812">Transmembrane</keyword>
<gene>
    <name evidence="8" type="ORF">OBE_12258</name>
</gene>
<evidence type="ECO:0000256" key="3">
    <source>
        <dbReference type="ARBA" id="ARBA00022692"/>
    </source>
</evidence>
<dbReference type="GO" id="GO:0098797">
    <property type="term" value="C:plasma membrane protein complex"/>
    <property type="evidence" value="ECO:0007669"/>
    <property type="project" value="TreeGrafter"/>
</dbReference>
<dbReference type="AlphaFoldDB" id="K1T3V3"/>
<dbReference type="PANTHER" id="PTHR30489:SF0">
    <property type="entry name" value="LIPOPROTEIN-RELEASING SYSTEM TRANSMEMBRANE PROTEIN LOLE"/>
    <property type="match status" value="1"/>
</dbReference>
<evidence type="ECO:0000256" key="1">
    <source>
        <dbReference type="ARBA" id="ARBA00004651"/>
    </source>
</evidence>
<dbReference type="PANTHER" id="PTHR30489">
    <property type="entry name" value="LIPOPROTEIN-RELEASING SYSTEM TRANSMEMBRANE PROTEIN LOLE"/>
    <property type="match status" value="1"/>
</dbReference>
<feature type="domain" description="ABC3 transporter permease C-terminal" evidence="7">
    <location>
        <begin position="105"/>
        <end position="174"/>
    </location>
</feature>
<evidence type="ECO:0000256" key="4">
    <source>
        <dbReference type="ARBA" id="ARBA00022989"/>
    </source>
</evidence>
<organism evidence="8">
    <name type="scientific">human gut metagenome</name>
    <dbReference type="NCBI Taxonomy" id="408170"/>
    <lineage>
        <taxon>unclassified sequences</taxon>
        <taxon>metagenomes</taxon>
        <taxon>organismal metagenomes</taxon>
    </lineage>
</organism>
<comment type="subcellular location">
    <subcellularLocation>
        <location evidence="1">Cell membrane</location>
        <topology evidence="1">Multi-pass membrane protein</topology>
    </subcellularLocation>
</comment>
<dbReference type="Pfam" id="PF02687">
    <property type="entry name" value="FtsX"/>
    <property type="match status" value="1"/>
</dbReference>